<dbReference type="InterPro" id="IPR011335">
    <property type="entry name" value="Restrct_endonuc-II-like"/>
</dbReference>
<organism evidence="2">
    <name type="scientific">archaeon enrichment culture clone 1(2010)</name>
    <dbReference type="NCBI Taxonomy" id="795325"/>
    <lineage>
        <taxon>Archaea</taxon>
        <taxon>environmental samples</taxon>
    </lineage>
</organism>
<keyword evidence="2" id="KW-0614">Plasmid</keyword>
<dbReference type="SUPFAM" id="SSF52980">
    <property type="entry name" value="Restriction endonuclease-like"/>
    <property type="match status" value="1"/>
</dbReference>
<protein>
    <submittedName>
        <fullName evidence="2">Holliday junction resolvase</fullName>
    </submittedName>
</protein>
<accession>D9CGI1</accession>
<evidence type="ECO:0000313" key="2">
    <source>
        <dbReference type="EMBL" id="ADJ54335.1"/>
    </source>
</evidence>
<dbReference type="Gene3D" id="3.40.1350.10">
    <property type="match status" value="1"/>
</dbReference>
<proteinExistence type="predicted"/>
<name>D9CGI1_9ARCH</name>
<dbReference type="GO" id="GO:0003676">
    <property type="term" value="F:nucleic acid binding"/>
    <property type="evidence" value="ECO:0007669"/>
    <property type="project" value="InterPro"/>
</dbReference>
<comment type="catalytic activity">
    <reaction evidence="1">
        <text>Endonucleolytic cleavage at a junction such as a reciprocal single-stranded crossover between two homologous DNA duplexes (Holliday junction).</text>
        <dbReference type="EC" id="3.1.21.10"/>
    </reaction>
</comment>
<evidence type="ECO:0000256" key="1">
    <source>
        <dbReference type="ARBA" id="ARBA00029354"/>
    </source>
</evidence>
<sequence length="93" mass="10718">MVTNYERGRAFEYRVKQYLEKQGYFVVRSAGSHFPDLIAIKHGKVLAVEVKRYKPSQSVIQEVEEKAQELLRYGITPCLAYLDGDGKIRLVIL</sequence>
<gene>
    <name evidence="2" type="ORF">pHA1_gp57</name>
</gene>
<reference evidence="2" key="1">
    <citation type="journal article" date="2010" name="Environ. Microbiol.">
        <title>Metagenomic analyses of novel viruses and plasmids from a cultured environmental sample of hyperthermophilic neutrophiles.</title>
        <authorList>
            <person name="Garrett R.A."/>
            <person name="Prangishvili D."/>
            <person name="Shah S.A."/>
            <person name="Reuter M."/>
            <person name="Stetter K.O."/>
            <person name="Peng X."/>
        </authorList>
    </citation>
    <scope>NUCLEOTIDE SEQUENCE</scope>
    <source>
        <plasmid evidence="2">hyperthermophilic archaeal plasmid 1</plasmid>
    </source>
</reference>
<dbReference type="AlphaFoldDB" id="D9CGI1"/>
<dbReference type="Pfam" id="PF01870">
    <property type="entry name" value="Hjc"/>
    <property type="match status" value="1"/>
</dbReference>
<dbReference type="InterPro" id="IPR002732">
    <property type="entry name" value="Hjc"/>
</dbReference>
<dbReference type="GO" id="GO:0008821">
    <property type="term" value="F:crossover junction DNA endonuclease activity"/>
    <property type="evidence" value="ECO:0007669"/>
    <property type="project" value="UniProtKB-EC"/>
</dbReference>
<dbReference type="InterPro" id="IPR011856">
    <property type="entry name" value="tRNA_endonuc-like_dom_sf"/>
</dbReference>
<dbReference type="EMBL" id="GU722198">
    <property type="protein sequence ID" value="ADJ54335.1"/>
    <property type="molecule type" value="Genomic_DNA"/>
</dbReference>
<geneLocation type="plasmid" evidence="2">
    <name>hyperthermophilic archaeal plasmid 1</name>
</geneLocation>